<dbReference type="InterPro" id="IPR031693">
    <property type="entry name" value="Sin3_C"/>
</dbReference>
<keyword evidence="2" id="KW-0678">Repressor</keyword>
<feature type="region of interest" description="Disordered" evidence="8">
    <location>
        <begin position="1"/>
        <end position="50"/>
    </location>
</feature>
<dbReference type="InterPro" id="IPR039774">
    <property type="entry name" value="Sin3-like"/>
</dbReference>
<dbReference type="Gramene" id="A01p51000.2_BraZ1">
    <property type="protein sequence ID" value="A01p51000.2_BraZ1.CDS"/>
    <property type="gene ID" value="A01g51000.2_BraZ1"/>
</dbReference>
<keyword evidence="3" id="KW-0677">Repeat</keyword>
<feature type="region of interest" description="Disordered" evidence="8">
    <location>
        <begin position="760"/>
        <end position="796"/>
    </location>
</feature>
<evidence type="ECO:0000256" key="5">
    <source>
        <dbReference type="ARBA" id="ARBA00023163"/>
    </source>
</evidence>
<evidence type="ECO:0000256" key="6">
    <source>
        <dbReference type="ARBA" id="ARBA00023242"/>
    </source>
</evidence>
<dbReference type="EMBL" id="LS974617">
    <property type="protein sequence ID" value="CAG7891024.1"/>
    <property type="molecule type" value="Genomic_DNA"/>
</dbReference>
<dbReference type="GO" id="GO:0003714">
    <property type="term" value="F:transcription corepressor activity"/>
    <property type="evidence" value="ECO:0007669"/>
    <property type="project" value="InterPro"/>
</dbReference>
<dbReference type="Pfam" id="PF02671">
    <property type="entry name" value="PAH"/>
    <property type="match status" value="3"/>
</dbReference>
<feature type="compositionally biased region" description="Polar residues" evidence="8">
    <location>
        <begin position="8"/>
        <end position="18"/>
    </location>
</feature>
<sequence length="1290" mass="146597">MKRIRDGSGSQFRRTLGSSRGELYGQSPVPGSGDTEEEGRGEGGRIASGDVTSQNVKDALSYLQDVKDMFHDQRETYDRFLEVMKDFKALRIDTRGVIARVKELFKGHNHLIYGFNTFLPKGFEITLIEEDEAPPKKTVDFEEAIHFVNKIKTRFKHDEHVYKSFLGILNLYRKEKKGISEVYNEVSILFEGHSDLLEEFTRFLPASLPSHSAAQHSRSQAQRYKDPRSGPPLIRQMRVRRHLNSFSSRENFLPPGVFLYGANNLFLISKMFTSFVLGMYNQAFVFCEKVKERLCSQDDYQTFLKCLNLFSNGIIQTKELQNMVSDLLGKYPDLMDEFSQFFERCESIDGFQHLAGAMSKKSFSSEEQASRSMEVEEKEREHKLDLEVVNETEQYKEEYVGKSIQELDLSNCECCTPSYRLLPSDYPVRTASQRSELGAEVLNDRWVSVTSGSEDYSFKHMRRNPYEEILFRCEDDRFELDMLLESVSSAARTAENLLNIITEKKIAFSGSFRIEDHFTALNLRCIERLYGEHGLDVIDILHKNPATALPVILTRLKQKQDEWKKCRDDFDKIWAKVYAKNHYKSLDHRSFYFKQQDSKNSSAKSLVAEIKELKEKSQNEDDILLSISAGYRQPINPNLDYEYFSRDMHEDLYKLVHFSCEELCSTKEQLSKVLRLWENFLEPVLGVPPRAKGTDPVEDVPKTLDVNHSTSTNEEANGSCGADTAMLASRKLISVANGDQNASSGASNLGEIGLLNKDSTGKEDLQDADTANGDGVTSSAVKLQKEHETGNRADQRSVMPIPMDINERASTSNLSTPSGENNHGVLEKEDLAGSHEIQAKPSSTLSDIHHIKTSPSTQAGDGGKSIALASGIRSDSSTDNMNSDEPEGPLTIEKEEGELSPNGDFDDNVGLHEDLGVKSTSKPENLADAEVENEDEDSENASEGGEECSHDENREEESGEHEEVDSQSLAGDTELLRQSERVLLSARPLSKHVAAVLRDGRTKDIRVFYGNDDFYVLFRLHQILYERILSAKRNCSGDELKSKNSKDTDSLDPYARFMKGLYGLLEGSVENTKFEDECRAIFGNQSYVLFTLNKVIYKLVKQLQAVVADEMDNKLIQLYEYEKSRKPGRVIDSVYYENARVLVHDENVYRLECSSSPSRLSIQLMDNIVEKPEPYAVSMDPMFASYLQTEFLSTSREKKEEGHNIVLRRNRRPYSGLDDLAALCKAMEGVEVVNGLECKMSCSSYKVSYVLDTEDFFHRKKKKKKKIEHISQQRNKDRVERFHRFLSASR</sequence>
<dbReference type="PROSITE" id="PS51477">
    <property type="entry name" value="PAH"/>
    <property type="match status" value="3"/>
</dbReference>
<dbReference type="Pfam" id="PF16879">
    <property type="entry name" value="Sin3a_C"/>
    <property type="match status" value="1"/>
</dbReference>
<dbReference type="FunFam" id="1.20.1160.11:FF:000003">
    <property type="entry name" value="Paired amphipathic helix SIN3-like protein"/>
    <property type="match status" value="1"/>
</dbReference>
<dbReference type="Pfam" id="PF08295">
    <property type="entry name" value="Sin3_corepress"/>
    <property type="match status" value="1"/>
</dbReference>
<dbReference type="FunFam" id="1.20.1160.11:FF:000001">
    <property type="entry name" value="Paired amphipathic helix protein Sin3"/>
    <property type="match status" value="1"/>
</dbReference>
<reference evidence="10 11" key="1">
    <citation type="submission" date="2021-07" db="EMBL/GenBank/DDBJ databases">
        <authorList>
            <consortium name="Genoscope - CEA"/>
            <person name="William W."/>
        </authorList>
    </citation>
    <scope>NUCLEOTIDE SEQUENCE [LARGE SCALE GENOMIC DNA]</scope>
</reference>
<evidence type="ECO:0000256" key="4">
    <source>
        <dbReference type="ARBA" id="ARBA00023015"/>
    </source>
</evidence>
<evidence type="ECO:0000313" key="10">
    <source>
        <dbReference type="EMBL" id="CAG7891024.1"/>
    </source>
</evidence>
<feature type="domain" description="Histone deacetylase interacting" evidence="9">
    <location>
        <begin position="411"/>
        <end position="511"/>
    </location>
</feature>
<dbReference type="FunFam" id="1.20.1160.11:FF:000002">
    <property type="entry name" value="Paired amphipathic helix protein SIN3"/>
    <property type="match status" value="1"/>
</dbReference>
<proteinExistence type="predicted"/>
<feature type="compositionally biased region" description="Acidic residues" evidence="8">
    <location>
        <begin position="954"/>
        <end position="965"/>
    </location>
</feature>
<feature type="compositionally biased region" description="Basic and acidic residues" evidence="8">
    <location>
        <begin position="783"/>
        <end position="795"/>
    </location>
</feature>
<evidence type="ECO:0000256" key="2">
    <source>
        <dbReference type="ARBA" id="ARBA00022491"/>
    </source>
</evidence>
<keyword evidence="6 7" id="KW-0539">Nucleus</keyword>
<protein>
    <recommendedName>
        <fullName evidence="9">Histone deacetylase interacting domain-containing protein</fullName>
    </recommendedName>
</protein>
<dbReference type="GO" id="GO:0005634">
    <property type="term" value="C:nucleus"/>
    <property type="evidence" value="ECO:0007669"/>
    <property type="project" value="UniProtKB-SubCell"/>
</dbReference>
<evidence type="ECO:0000313" key="11">
    <source>
        <dbReference type="Proteomes" id="UP000694005"/>
    </source>
</evidence>
<evidence type="ECO:0000256" key="7">
    <source>
        <dbReference type="PROSITE-ProRule" id="PRU00810"/>
    </source>
</evidence>
<feature type="region of interest" description="Disordered" evidence="8">
    <location>
        <begin position="840"/>
        <end position="972"/>
    </location>
</feature>
<organism evidence="10 11">
    <name type="scientific">Brassica campestris</name>
    <name type="common">Field mustard</name>
    <dbReference type="NCBI Taxonomy" id="3711"/>
    <lineage>
        <taxon>Eukaryota</taxon>
        <taxon>Viridiplantae</taxon>
        <taxon>Streptophyta</taxon>
        <taxon>Embryophyta</taxon>
        <taxon>Tracheophyta</taxon>
        <taxon>Spermatophyta</taxon>
        <taxon>Magnoliopsida</taxon>
        <taxon>eudicotyledons</taxon>
        <taxon>Gunneridae</taxon>
        <taxon>Pentapetalae</taxon>
        <taxon>rosids</taxon>
        <taxon>malvids</taxon>
        <taxon>Brassicales</taxon>
        <taxon>Brassicaceae</taxon>
        <taxon>Brassiceae</taxon>
        <taxon>Brassica</taxon>
    </lineage>
</organism>
<dbReference type="InterPro" id="IPR036600">
    <property type="entry name" value="PAH_sf"/>
</dbReference>
<name>A0A8D9H385_BRACM</name>
<keyword evidence="5" id="KW-0804">Transcription</keyword>
<dbReference type="SMART" id="SM00761">
    <property type="entry name" value="HDAC_interact"/>
    <property type="match status" value="1"/>
</dbReference>
<dbReference type="InterPro" id="IPR003822">
    <property type="entry name" value="PAH"/>
</dbReference>
<dbReference type="InterPro" id="IPR013194">
    <property type="entry name" value="HDAC_interact_dom"/>
</dbReference>
<comment type="subcellular location">
    <subcellularLocation>
        <location evidence="1 7">Nucleus</location>
    </subcellularLocation>
</comment>
<evidence type="ECO:0000256" key="8">
    <source>
        <dbReference type="SAM" id="MobiDB-lite"/>
    </source>
</evidence>
<evidence type="ECO:0000256" key="1">
    <source>
        <dbReference type="ARBA" id="ARBA00004123"/>
    </source>
</evidence>
<gene>
    <name evidence="10" type="ORF">BRAPAZ1V2_A01P51000.2</name>
</gene>
<dbReference type="PANTHER" id="PTHR12346:SF68">
    <property type="entry name" value="PAIRED AMPHIPATHIC HELIX PROTEIN SIN3-LIKE 1"/>
    <property type="match status" value="1"/>
</dbReference>
<dbReference type="Proteomes" id="UP000694005">
    <property type="component" value="Chromosome A01"/>
</dbReference>
<accession>A0A8D9H385</accession>
<dbReference type="Gene3D" id="1.20.1160.11">
    <property type="entry name" value="Paired amphipathic helix"/>
    <property type="match status" value="3"/>
</dbReference>
<keyword evidence="4" id="KW-0805">Transcription regulation</keyword>
<dbReference type="SUPFAM" id="SSF47762">
    <property type="entry name" value="PAH2 domain"/>
    <property type="match status" value="3"/>
</dbReference>
<evidence type="ECO:0000259" key="9">
    <source>
        <dbReference type="SMART" id="SM00761"/>
    </source>
</evidence>
<feature type="compositionally biased region" description="Acidic residues" evidence="8">
    <location>
        <begin position="927"/>
        <end position="946"/>
    </location>
</feature>
<dbReference type="PANTHER" id="PTHR12346">
    <property type="entry name" value="SIN3B-RELATED"/>
    <property type="match status" value="1"/>
</dbReference>
<evidence type="ECO:0000256" key="3">
    <source>
        <dbReference type="ARBA" id="ARBA00022737"/>
    </source>
</evidence>